<evidence type="ECO:0000313" key="11">
    <source>
        <dbReference type="EMBL" id="KAF3798588.1"/>
    </source>
</evidence>
<gene>
    <name evidence="11" type="ORF">GCG54_00010740</name>
</gene>
<dbReference type="GO" id="GO:0005634">
    <property type="term" value="C:nucleus"/>
    <property type="evidence" value="ECO:0007669"/>
    <property type="project" value="TreeGrafter"/>
</dbReference>
<dbReference type="EC" id="2.7.11.1" evidence="1"/>
<keyword evidence="5" id="KW-0418">Kinase</keyword>
<keyword evidence="6 9" id="KW-0067">ATP-binding</keyword>
<reference evidence="11" key="2">
    <citation type="submission" date="2020-03" db="EMBL/GenBank/DDBJ databases">
        <authorList>
            <person name="Fu F.-F."/>
            <person name="Chen J."/>
        </authorList>
    </citation>
    <scope>NUCLEOTIDE SEQUENCE</scope>
    <source>
        <strain evidence="11">Lc1</strain>
    </source>
</reference>
<feature type="chain" id="PRO_5034199141" description="non-specific serine/threonine protein kinase" evidence="10">
    <location>
        <begin position="23"/>
        <end position="218"/>
    </location>
</feature>
<dbReference type="Gene3D" id="3.30.200.20">
    <property type="entry name" value="Phosphorylase Kinase, domain 1"/>
    <property type="match status" value="1"/>
</dbReference>
<organism evidence="11 12">
    <name type="scientific">Colletotrichum gloeosporioides</name>
    <name type="common">Anthracnose fungus</name>
    <name type="synonym">Glomerella cingulata</name>
    <dbReference type="NCBI Taxonomy" id="474922"/>
    <lineage>
        <taxon>Eukaryota</taxon>
        <taxon>Fungi</taxon>
        <taxon>Dikarya</taxon>
        <taxon>Ascomycota</taxon>
        <taxon>Pezizomycotina</taxon>
        <taxon>Sordariomycetes</taxon>
        <taxon>Hypocreomycetidae</taxon>
        <taxon>Glomerellales</taxon>
        <taxon>Glomerellaceae</taxon>
        <taxon>Colletotrichum</taxon>
        <taxon>Colletotrichum gloeosporioides species complex</taxon>
    </lineage>
</organism>
<keyword evidence="2" id="KW-0723">Serine/threonine-protein kinase</keyword>
<dbReference type="RefSeq" id="XP_045257748.1">
    <property type="nucleotide sequence ID" value="XM_045410657.1"/>
</dbReference>
<feature type="binding site" evidence="9">
    <location>
        <position position="137"/>
    </location>
    <ligand>
        <name>ATP</name>
        <dbReference type="ChEBI" id="CHEBI:30616"/>
    </ligand>
</feature>
<name>A0A8H4FDR2_COLGL</name>
<dbReference type="SUPFAM" id="SSF56112">
    <property type="entry name" value="Protein kinase-like (PK-like)"/>
    <property type="match status" value="1"/>
</dbReference>
<accession>A0A8H4FDR2</accession>
<dbReference type="PANTHER" id="PTHR47634:SF9">
    <property type="entry name" value="PROTEIN KINASE DOMAIN-CONTAINING PROTEIN-RELATED"/>
    <property type="match status" value="1"/>
</dbReference>
<dbReference type="GO" id="GO:0000245">
    <property type="term" value="P:spliceosomal complex assembly"/>
    <property type="evidence" value="ECO:0007669"/>
    <property type="project" value="TreeGrafter"/>
</dbReference>
<dbReference type="AlphaFoldDB" id="A0A8H4FDR2"/>
<dbReference type="InterPro" id="IPR011009">
    <property type="entry name" value="Kinase-like_dom_sf"/>
</dbReference>
<keyword evidence="3" id="KW-0808">Transferase</keyword>
<evidence type="ECO:0000256" key="4">
    <source>
        <dbReference type="ARBA" id="ARBA00022741"/>
    </source>
</evidence>
<dbReference type="GO" id="GO:0005524">
    <property type="term" value="F:ATP binding"/>
    <property type="evidence" value="ECO:0007669"/>
    <property type="project" value="UniProtKB-UniRule"/>
</dbReference>
<evidence type="ECO:0000256" key="9">
    <source>
        <dbReference type="PROSITE-ProRule" id="PRU10141"/>
    </source>
</evidence>
<dbReference type="GO" id="GO:0050684">
    <property type="term" value="P:regulation of mRNA processing"/>
    <property type="evidence" value="ECO:0007669"/>
    <property type="project" value="TreeGrafter"/>
</dbReference>
<comment type="caution">
    <text evidence="11">The sequence shown here is derived from an EMBL/GenBank/DDBJ whole genome shotgun (WGS) entry which is preliminary data.</text>
</comment>
<comment type="catalytic activity">
    <reaction evidence="8">
        <text>L-seryl-[protein] + ATP = O-phospho-L-seryl-[protein] + ADP + H(+)</text>
        <dbReference type="Rhea" id="RHEA:17989"/>
        <dbReference type="Rhea" id="RHEA-COMP:9863"/>
        <dbReference type="Rhea" id="RHEA-COMP:11604"/>
        <dbReference type="ChEBI" id="CHEBI:15378"/>
        <dbReference type="ChEBI" id="CHEBI:29999"/>
        <dbReference type="ChEBI" id="CHEBI:30616"/>
        <dbReference type="ChEBI" id="CHEBI:83421"/>
        <dbReference type="ChEBI" id="CHEBI:456216"/>
        <dbReference type="EC" id="2.7.11.1"/>
    </reaction>
</comment>
<keyword evidence="12" id="KW-1185">Reference proteome</keyword>
<protein>
    <recommendedName>
        <fullName evidence="1">non-specific serine/threonine protein kinase</fullName>
        <ecNumber evidence="1">2.7.11.1</ecNumber>
    </recommendedName>
</protein>
<dbReference type="PANTHER" id="PTHR47634">
    <property type="entry name" value="PROTEIN KINASE DOMAIN-CONTAINING PROTEIN-RELATED"/>
    <property type="match status" value="1"/>
</dbReference>
<evidence type="ECO:0000256" key="6">
    <source>
        <dbReference type="ARBA" id="ARBA00022840"/>
    </source>
</evidence>
<evidence type="ECO:0000256" key="10">
    <source>
        <dbReference type="SAM" id="SignalP"/>
    </source>
</evidence>
<dbReference type="InterPro" id="IPR051334">
    <property type="entry name" value="SRPK"/>
</dbReference>
<proteinExistence type="predicted"/>
<evidence type="ECO:0000256" key="1">
    <source>
        <dbReference type="ARBA" id="ARBA00012513"/>
    </source>
</evidence>
<dbReference type="PROSITE" id="PS00107">
    <property type="entry name" value="PROTEIN_KINASE_ATP"/>
    <property type="match status" value="1"/>
</dbReference>
<evidence type="ECO:0000256" key="3">
    <source>
        <dbReference type="ARBA" id="ARBA00022679"/>
    </source>
</evidence>
<dbReference type="GO" id="GO:0004674">
    <property type="term" value="F:protein serine/threonine kinase activity"/>
    <property type="evidence" value="ECO:0007669"/>
    <property type="project" value="UniProtKB-KW"/>
</dbReference>
<keyword evidence="4 9" id="KW-0547">Nucleotide-binding</keyword>
<keyword evidence="10" id="KW-0732">Signal</keyword>
<comment type="catalytic activity">
    <reaction evidence="7">
        <text>L-threonyl-[protein] + ATP = O-phospho-L-threonyl-[protein] + ADP + H(+)</text>
        <dbReference type="Rhea" id="RHEA:46608"/>
        <dbReference type="Rhea" id="RHEA-COMP:11060"/>
        <dbReference type="Rhea" id="RHEA-COMP:11605"/>
        <dbReference type="ChEBI" id="CHEBI:15378"/>
        <dbReference type="ChEBI" id="CHEBI:30013"/>
        <dbReference type="ChEBI" id="CHEBI:30616"/>
        <dbReference type="ChEBI" id="CHEBI:61977"/>
        <dbReference type="ChEBI" id="CHEBI:456216"/>
        <dbReference type="EC" id="2.7.11.1"/>
    </reaction>
</comment>
<sequence length="218" mass="23778">MKNNISFPLHWLNLSFSTASLASKVSFALASTSATIIGTPDKFTGMIPGAEFKTAAIELVAANPTWTIDELEQAEGILFDAPEEYLSDYAQGGFHPVQLGDRLEYGRYIVFHKLGHGGFSTVWLGHDGKLGRNVAIKILKADVAGWTNDGYNFGPSVFGTPITFKMTPSATMVQMALTCASSAPQSAQWSLKVKLSANAVDYFHLRQRGPSWHKSFKD</sequence>
<reference evidence="11" key="1">
    <citation type="journal article" date="2020" name="Phytopathology">
        <title>Genome sequence and comparative analysis of Colletotrichum gloeosporioides isolated from Liriodendron leaves.</title>
        <authorList>
            <person name="Fu F.F."/>
            <person name="Hao Z."/>
            <person name="Wang P."/>
            <person name="Lu Y."/>
            <person name="Xue L.J."/>
            <person name="Wei G."/>
            <person name="Tian Y."/>
            <person name="Baishi H."/>
            <person name="Xu H."/>
            <person name="Shi J."/>
            <person name="Cheng T."/>
            <person name="Wang G."/>
            <person name="Yi Y."/>
            <person name="Chen J."/>
        </authorList>
    </citation>
    <scope>NUCLEOTIDE SEQUENCE</scope>
    <source>
        <strain evidence="11">Lc1</strain>
    </source>
</reference>
<evidence type="ECO:0000256" key="7">
    <source>
        <dbReference type="ARBA" id="ARBA00047899"/>
    </source>
</evidence>
<dbReference type="GeneID" id="69017868"/>
<dbReference type="EMBL" id="WVTB01000093">
    <property type="protein sequence ID" value="KAF3798588.1"/>
    <property type="molecule type" value="Genomic_DNA"/>
</dbReference>
<dbReference type="GO" id="GO:0005737">
    <property type="term" value="C:cytoplasm"/>
    <property type="evidence" value="ECO:0007669"/>
    <property type="project" value="TreeGrafter"/>
</dbReference>
<evidence type="ECO:0000256" key="5">
    <source>
        <dbReference type="ARBA" id="ARBA00022777"/>
    </source>
</evidence>
<dbReference type="InterPro" id="IPR017441">
    <property type="entry name" value="Protein_kinase_ATP_BS"/>
</dbReference>
<feature type="signal peptide" evidence="10">
    <location>
        <begin position="1"/>
        <end position="22"/>
    </location>
</feature>
<evidence type="ECO:0000313" key="12">
    <source>
        <dbReference type="Proteomes" id="UP000613401"/>
    </source>
</evidence>
<evidence type="ECO:0000256" key="2">
    <source>
        <dbReference type="ARBA" id="ARBA00022527"/>
    </source>
</evidence>
<dbReference type="Proteomes" id="UP000613401">
    <property type="component" value="Unassembled WGS sequence"/>
</dbReference>
<evidence type="ECO:0000256" key="8">
    <source>
        <dbReference type="ARBA" id="ARBA00048679"/>
    </source>
</evidence>